<dbReference type="OMA" id="IKEIHRC"/>
<dbReference type="PANTHER" id="PTHR13366:SF0">
    <property type="entry name" value="HEAT REPEAT-CONTAINING PROTEIN 6"/>
    <property type="match status" value="1"/>
</dbReference>
<dbReference type="OrthoDB" id="66533at2759"/>
<evidence type="ECO:0000256" key="1">
    <source>
        <dbReference type="ARBA" id="ARBA00015263"/>
    </source>
</evidence>
<feature type="compositionally biased region" description="Basic and acidic residues" evidence="2">
    <location>
        <begin position="18"/>
        <end position="43"/>
    </location>
</feature>
<sequence>MSAATADNSNMTQMDPGSIRDDLGLHSHKSQLDHGSTRTDLKSHSNNMSQCSSRSDFLDILHRLMQFTVEDKQPAESNARLNKLMDEINPFCVGQSAAVFLTEEGNQLLCKLCMLIPYNEEYLVMKFCHTIFSVLTNTEGSLEDKCFLKVTNFLIHGLEQSPKAIIPDILSTLAVVLHENGNRLKKFYELLLGETGLFVELCESTEDGVLKGLLCCLENITLKSGNSPYMDEKYVSACIDIFLKILYDIPGLTMDILPKCRILCHTLRGLHNIILATRSVPPETIGLLLSAVWNYVFYGLASYPLTTPQTLYPIPMSQYNPSVSSNNSAKMDTTGKQPQKKKKKKKLVPRRQSSAKETEDDVQYGQSFSLFPSSLLSRDLSNTIEDPLLCNLLGNLHLNNELSGRGYVSSSESELSDSDASQVGGKHRSHYIKVRQAALGTLYIIFKFTDRKVIFGYWMCFVPDVPIAGNIQQVRSILTIILRDPSPKCRLGALGALSALIEGTRPFLAAAEYSDQVRTAFMPFSLVLGSTLKELHRSLLLAVVSENYPLTLTQLVKCISTLVANSPYHRLKPGLLTRIVKQLKYLVRHRDPNIRVACLTCFGAIVSLQPALAEVCYIVQSLKPPSGGNSTTVSADCNTNGITEDAVTACSKEFQFTGDGMEGEVVPNQQDYMKCGSFSASEPLTPIKTPSGLQTPVIFQDKNIQNQLRNTSWLITLCVQNILPQQVNNSDTNVAHTAEPVPIRLESLQILAHLTKNYFPMIRKNVGLLRNLIQACMEDSEGVLKLHAIKLLDELTQVLSQDLQNIDNSNEPNSDMFTVEQVLEFWEYLLNGPLLSALQCEENSPVCAAACDCLSNIGSMIFPLLPRHLRILCVTSVLGLTMGGDKLVMASAVRTIGVYVLQPCLRDDLSFMSDAAHTILTLAADQSTTVRMKATWALANFCDALAINRENQETQFIEDFSDSLLLKLFEAATKASQNNDKIRSNGVRALGNLLCFISEKSLRNPNIQSHIETAVKCLVENASAGIMKVRWNACYALSNLLKNSLLPHGEKTDWSVSVYCSLSNTVQNCSNFKVRINAALALGTPTRREQYGQASVFANVWNALILGLISTNKVTDFSEFRHRDTLIGQICTTILHLAVLFVPADLEELHVCLPEQATTLASHLSSYQQNSPQNIPQITSEIKKVINHLEYLDRSELSMAAQEALDSFQAVLLVEFSESNNEDKSEKSFFKQIYD</sequence>
<dbReference type="KEGG" id="obi:106867933"/>
<dbReference type="InterPro" id="IPR016024">
    <property type="entry name" value="ARM-type_fold"/>
</dbReference>
<feature type="region of interest" description="Disordered" evidence="2">
    <location>
        <begin position="1"/>
        <end position="50"/>
    </location>
</feature>
<feature type="compositionally biased region" description="Basic residues" evidence="2">
    <location>
        <begin position="338"/>
        <end position="349"/>
    </location>
</feature>
<dbReference type="Gene3D" id="1.25.10.10">
    <property type="entry name" value="Leucine-rich Repeat Variant"/>
    <property type="match status" value="2"/>
</dbReference>
<evidence type="ECO:0000313" key="4">
    <source>
        <dbReference type="EMBL" id="KOF94060.1"/>
    </source>
</evidence>
<feature type="domain" description="DUF4042" evidence="3">
    <location>
        <begin position="433"/>
        <end position="615"/>
    </location>
</feature>
<dbReference type="InterPro" id="IPR052107">
    <property type="entry name" value="HEAT6"/>
</dbReference>
<reference evidence="4" key="1">
    <citation type="submission" date="2015-07" db="EMBL/GenBank/DDBJ databases">
        <title>MeaNS - Measles Nucleotide Surveillance Program.</title>
        <authorList>
            <person name="Tran T."/>
            <person name="Druce J."/>
        </authorList>
    </citation>
    <scope>NUCLEOTIDE SEQUENCE</scope>
    <source>
        <strain evidence="4">UCB-OBI-ISO-001</strain>
        <tissue evidence="4">Gonad</tissue>
    </source>
</reference>
<dbReference type="PANTHER" id="PTHR13366">
    <property type="entry name" value="MALARIA ANTIGEN-RELATED"/>
    <property type="match status" value="1"/>
</dbReference>
<organism evidence="4">
    <name type="scientific">Octopus bimaculoides</name>
    <name type="common">California two-spotted octopus</name>
    <dbReference type="NCBI Taxonomy" id="37653"/>
    <lineage>
        <taxon>Eukaryota</taxon>
        <taxon>Metazoa</taxon>
        <taxon>Spiralia</taxon>
        <taxon>Lophotrochozoa</taxon>
        <taxon>Mollusca</taxon>
        <taxon>Cephalopoda</taxon>
        <taxon>Coleoidea</taxon>
        <taxon>Octopodiformes</taxon>
        <taxon>Octopoda</taxon>
        <taxon>Incirrata</taxon>
        <taxon>Octopodidae</taxon>
        <taxon>Octopus</taxon>
    </lineage>
</organism>
<dbReference type="EMBL" id="KQ417040">
    <property type="protein sequence ID" value="KOF94060.1"/>
    <property type="molecule type" value="Genomic_DNA"/>
</dbReference>
<feature type="region of interest" description="Disordered" evidence="2">
    <location>
        <begin position="323"/>
        <end position="360"/>
    </location>
</feature>
<dbReference type="STRING" id="37653.A0A0L8HZ35"/>
<dbReference type="Pfam" id="PF13251">
    <property type="entry name" value="DUF4042"/>
    <property type="match status" value="1"/>
</dbReference>
<protein>
    <recommendedName>
        <fullName evidence="1">HEAT repeat-containing protein 6</fullName>
    </recommendedName>
</protein>
<dbReference type="InterPro" id="IPR011989">
    <property type="entry name" value="ARM-like"/>
</dbReference>
<dbReference type="AlphaFoldDB" id="A0A0L8HZ35"/>
<dbReference type="SUPFAM" id="SSF48371">
    <property type="entry name" value="ARM repeat"/>
    <property type="match status" value="1"/>
</dbReference>
<accession>A0A0L8HZ35</accession>
<gene>
    <name evidence="4" type="ORF">OCBIM_22002832mg</name>
</gene>
<proteinExistence type="predicted"/>
<evidence type="ECO:0000259" key="3">
    <source>
        <dbReference type="Pfam" id="PF13251"/>
    </source>
</evidence>
<name>A0A0L8HZ35_OCTBM</name>
<feature type="compositionally biased region" description="Polar residues" evidence="2">
    <location>
        <begin position="323"/>
        <end position="337"/>
    </location>
</feature>
<feature type="compositionally biased region" description="Polar residues" evidence="2">
    <location>
        <begin position="1"/>
        <end position="15"/>
    </location>
</feature>
<evidence type="ECO:0000256" key="2">
    <source>
        <dbReference type="SAM" id="MobiDB-lite"/>
    </source>
</evidence>
<dbReference type="InterPro" id="IPR025283">
    <property type="entry name" value="DUF4042"/>
</dbReference>